<evidence type="ECO:0000313" key="14">
    <source>
        <dbReference type="EMBL" id="NHC37263.1"/>
    </source>
</evidence>
<feature type="domain" description="Inward rectifier potassium channel C-terminal" evidence="13">
    <location>
        <begin position="143"/>
        <end position="300"/>
    </location>
</feature>
<evidence type="ECO:0000256" key="6">
    <source>
        <dbReference type="ARBA" id="ARBA00022958"/>
    </source>
</evidence>
<organism evidence="14 15">
    <name type="scientific">Scytonema millei VB511283</name>
    <dbReference type="NCBI Taxonomy" id="1245923"/>
    <lineage>
        <taxon>Bacteria</taxon>
        <taxon>Bacillati</taxon>
        <taxon>Cyanobacteriota</taxon>
        <taxon>Cyanophyceae</taxon>
        <taxon>Nostocales</taxon>
        <taxon>Scytonemataceae</taxon>
        <taxon>Scytonema</taxon>
    </lineage>
</organism>
<dbReference type="GO" id="GO:0034765">
    <property type="term" value="P:regulation of monoatomic ion transmembrane transport"/>
    <property type="evidence" value="ECO:0007669"/>
    <property type="project" value="TreeGrafter"/>
</dbReference>
<evidence type="ECO:0000259" key="12">
    <source>
        <dbReference type="Pfam" id="PF07885"/>
    </source>
</evidence>
<dbReference type="InterPro" id="IPR013518">
    <property type="entry name" value="K_chnl_inward-rec_Kir_cyto"/>
</dbReference>
<keyword evidence="7 11" id="KW-1133">Transmembrane helix</keyword>
<dbReference type="SUPFAM" id="SSF81324">
    <property type="entry name" value="Voltage-gated potassium channels"/>
    <property type="match status" value="1"/>
</dbReference>
<evidence type="ECO:0000256" key="7">
    <source>
        <dbReference type="ARBA" id="ARBA00022989"/>
    </source>
</evidence>
<evidence type="ECO:0000256" key="3">
    <source>
        <dbReference type="ARBA" id="ARBA00022538"/>
    </source>
</evidence>
<accession>A0A9X5E9H3</accession>
<dbReference type="InterPro" id="IPR014756">
    <property type="entry name" value="Ig_E-set"/>
</dbReference>
<keyword evidence="3" id="KW-0633">Potassium transport</keyword>
<comment type="subcellular location">
    <subcellularLocation>
        <location evidence="1">Membrane</location>
        <topology evidence="1">Multi-pass membrane protein</topology>
    </subcellularLocation>
</comment>
<dbReference type="Gene3D" id="2.60.40.1400">
    <property type="entry name" value="G protein-activated inward rectifier potassium channel 1"/>
    <property type="match status" value="1"/>
</dbReference>
<keyword evidence="2" id="KW-0813">Transport</keyword>
<dbReference type="GO" id="GO:0034702">
    <property type="term" value="C:monoatomic ion channel complex"/>
    <property type="evidence" value="ECO:0007669"/>
    <property type="project" value="UniProtKB-KW"/>
</dbReference>
<evidence type="ECO:0000256" key="9">
    <source>
        <dbReference type="ARBA" id="ARBA00023136"/>
    </source>
</evidence>
<dbReference type="AlphaFoldDB" id="A0A9X5E9H3"/>
<dbReference type="InterPro" id="IPR013099">
    <property type="entry name" value="K_chnl_dom"/>
</dbReference>
<gene>
    <name evidence="14" type="ORF">QH73_0021925</name>
</gene>
<keyword evidence="5" id="KW-0851">Voltage-gated channel</keyword>
<dbReference type="PANTHER" id="PTHR11767:SF102">
    <property type="entry name" value="INWARDLY RECTIFYING POTASSIUM CHANNEL 1, ISOFORM F"/>
    <property type="match status" value="1"/>
</dbReference>
<dbReference type="EMBL" id="JTJC03000007">
    <property type="protein sequence ID" value="NHC37263.1"/>
    <property type="molecule type" value="Genomic_DNA"/>
</dbReference>
<reference evidence="14 15" key="1">
    <citation type="journal article" date="2015" name="Genome Announc.">
        <title>Draft Genome Sequence of the Terrestrial Cyanobacterium Scytonema millei VB511283, Isolated from Eastern India.</title>
        <authorList>
            <person name="Sen D."/>
            <person name="Chandrababunaidu M.M."/>
            <person name="Singh D."/>
            <person name="Sanghi N."/>
            <person name="Ghorai A."/>
            <person name="Mishra G.P."/>
            <person name="Madduluri M."/>
            <person name="Adhikary S.P."/>
            <person name="Tripathy S."/>
        </authorList>
    </citation>
    <scope>NUCLEOTIDE SEQUENCE [LARGE SCALE GENOMIC DNA]</scope>
    <source>
        <strain evidence="14 15">VB511283</strain>
    </source>
</reference>
<dbReference type="PANTHER" id="PTHR11767">
    <property type="entry name" value="INWARD RECTIFIER POTASSIUM CHANNEL"/>
    <property type="match status" value="1"/>
</dbReference>
<dbReference type="InterPro" id="IPR016449">
    <property type="entry name" value="K_chnl_inward-rec_Kir"/>
</dbReference>
<evidence type="ECO:0000256" key="11">
    <source>
        <dbReference type="SAM" id="Phobius"/>
    </source>
</evidence>
<dbReference type="OrthoDB" id="9799090at2"/>
<evidence type="ECO:0000256" key="5">
    <source>
        <dbReference type="ARBA" id="ARBA00022882"/>
    </source>
</evidence>
<dbReference type="PRINTS" id="PR01320">
    <property type="entry name" value="KIRCHANNEL"/>
</dbReference>
<keyword evidence="4 11" id="KW-0812">Transmembrane</keyword>
<comment type="caution">
    <text evidence="14">The sequence shown here is derived from an EMBL/GenBank/DDBJ whole genome shotgun (WGS) entry which is preliminary data.</text>
</comment>
<protein>
    <submittedName>
        <fullName evidence="14">ATP-sensitive inward rectifier potassium channel 10</fullName>
    </submittedName>
</protein>
<feature type="transmembrane region" description="Helical" evidence="11">
    <location>
        <begin position="47"/>
        <end position="71"/>
    </location>
</feature>
<evidence type="ECO:0000313" key="15">
    <source>
        <dbReference type="Proteomes" id="UP000031532"/>
    </source>
</evidence>
<feature type="domain" description="Potassium channel" evidence="12">
    <location>
        <begin position="71"/>
        <end position="132"/>
    </location>
</feature>
<dbReference type="GO" id="GO:0005242">
    <property type="term" value="F:inward rectifier potassium channel activity"/>
    <property type="evidence" value="ECO:0007669"/>
    <property type="project" value="InterPro"/>
</dbReference>
<dbReference type="SUPFAM" id="SSF81296">
    <property type="entry name" value="E set domains"/>
    <property type="match status" value="1"/>
</dbReference>
<evidence type="ECO:0000256" key="8">
    <source>
        <dbReference type="ARBA" id="ARBA00023065"/>
    </source>
</evidence>
<dbReference type="GO" id="GO:0005886">
    <property type="term" value="C:plasma membrane"/>
    <property type="evidence" value="ECO:0007669"/>
    <property type="project" value="TreeGrafter"/>
</dbReference>
<evidence type="ECO:0000256" key="2">
    <source>
        <dbReference type="ARBA" id="ARBA00022448"/>
    </source>
</evidence>
<feature type="transmembrane region" description="Helical" evidence="11">
    <location>
        <begin position="83"/>
        <end position="103"/>
    </location>
</feature>
<dbReference type="GO" id="GO:1990573">
    <property type="term" value="P:potassium ion import across plasma membrane"/>
    <property type="evidence" value="ECO:0007669"/>
    <property type="project" value="TreeGrafter"/>
</dbReference>
<dbReference type="Pfam" id="PF17655">
    <property type="entry name" value="IRK_C"/>
    <property type="match status" value="1"/>
</dbReference>
<dbReference type="RefSeq" id="WP_039716159.1">
    <property type="nucleotide sequence ID" value="NZ_JTJC03000007.1"/>
</dbReference>
<keyword evidence="15" id="KW-1185">Reference proteome</keyword>
<keyword evidence="10 14" id="KW-0407">Ion channel</keyword>
<feature type="transmembrane region" description="Helical" evidence="11">
    <location>
        <begin position="109"/>
        <end position="133"/>
    </location>
</feature>
<sequence length="312" mass="35810">MTKAKRRLPRKPIISIVRQNGRLNVQGINKWYYYWRDPYHLLITMPWSWFLGIVASGYILLNSLFALAYLLQPGSIANARPGNFWDAFFFSIQTMATIGYGVMNPQTDYANVLVAIESWVGLLGVAMGTGIAFARFSRPTARVVFSRVAVVTAYDGIPTLMFRVANKRRNQIIEAQIRVVMVRDEMNAEGQFMRRLYDLPLVRANNPIFILSWTVMHPIDEYSPFYGATLEDLEAAETMLVVTLTGIDETVSQMIHARHTYIASEMLWHHRFADILFQKSDGQRYIDYNHFHEVMPVSSQREETNGVVSRSP</sequence>
<keyword evidence="9 11" id="KW-0472">Membrane</keyword>
<dbReference type="Proteomes" id="UP000031532">
    <property type="component" value="Unassembled WGS sequence"/>
</dbReference>
<dbReference type="Pfam" id="PF07885">
    <property type="entry name" value="Ion_trans_2"/>
    <property type="match status" value="1"/>
</dbReference>
<name>A0A9X5E9H3_9CYAN</name>
<evidence type="ECO:0000256" key="1">
    <source>
        <dbReference type="ARBA" id="ARBA00004141"/>
    </source>
</evidence>
<evidence type="ECO:0000259" key="13">
    <source>
        <dbReference type="Pfam" id="PF17655"/>
    </source>
</evidence>
<dbReference type="InterPro" id="IPR041647">
    <property type="entry name" value="IRK_C"/>
</dbReference>
<keyword evidence="8" id="KW-0406">Ion transport</keyword>
<proteinExistence type="predicted"/>
<keyword evidence="6" id="KW-0630">Potassium</keyword>
<dbReference type="Gene3D" id="1.10.287.70">
    <property type="match status" value="1"/>
</dbReference>
<evidence type="ECO:0000256" key="4">
    <source>
        <dbReference type="ARBA" id="ARBA00022692"/>
    </source>
</evidence>
<evidence type="ECO:0000256" key="10">
    <source>
        <dbReference type="ARBA" id="ARBA00023303"/>
    </source>
</evidence>